<dbReference type="Proteomes" id="UP000655751">
    <property type="component" value="Unassembled WGS sequence"/>
</dbReference>
<comment type="similarity">
    <text evidence="1">Belongs to the cytochrome P450 family.</text>
</comment>
<dbReference type="InterPro" id="IPR036396">
    <property type="entry name" value="Cyt_P450_sf"/>
</dbReference>
<sequence>MAPQRRIQMYTPDFASDPHGTYARMRVEFGALAPVELSPGVPATLVLGYDLARRILNDPDHFPADPREWERDIPPDCPVLAMMRHRRNALRSAGSAHERYRRPTKEAVEEVDLFTLRYMVEEVAITLINDFRTEGAVDLLDRYILPLVFTVLNTMLGVEPDIGARVAAGMAAMFESGEQAAAGERSLMDALQEQVDRKRAAGGDDITARLIAHFHELDDEEVVQQLVTFYGAGIEPMVQLIANALRIMLTDERFAGGVIGGSLVTRDALDVALFEDPPLANYCISYPPAPVLIDDVWLPAHRPVVIGIAAANNDPGVNSGNRDGNRSHLAFSIGPHACPARDAAYLIAETAIDQLLDMFPDIELAVPVSELEWRPGPFHRALTALPVTFPAAPVAFPVPDHRVRSR</sequence>
<accession>A0A931IAW5</accession>
<dbReference type="AlphaFoldDB" id="A0A931IAW5"/>
<dbReference type="GO" id="GO:0004497">
    <property type="term" value="F:monooxygenase activity"/>
    <property type="evidence" value="ECO:0007669"/>
    <property type="project" value="InterPro"/>
</dbReference>
<dbReference type="GO" id="GO:0005506">
    <property type="term" value="F:iron ion binding"/>
    <property type="evidence" value="ECO:0007669"/>
    <property type="project" value="InterPro"/>
</dbReference>
<protein>
    <submittedName>
        <fullName evidence="2">Cytochrome P450</fullName>
    </submittedName>
</protein>
<dbReference type="GO" id="GO:0020037">
    <property type="term" value="F:heme binding"/>
    <property type="evidence" value="ECO:0007669"/>
    <property type="project" value="InterPro"/>
</dbReference>
<dbReference type="Gene3D" id="1.10.630.10">
    <property type="entry name" value="Cytochrome P450"/>
    <property type="match status" value="1"/>
</dbReference>
<dbReference type="GO" id="GO:0016705">
    <property type="term" value="F:oxidoreductase activity, acting on paired donors, with incorporation or reduction of molecular oxygen"/>
    <property type="evidence" value="ECO:0007669"/>
    <property type="project" value="InterPro"/>
</dbReference>
<keyword evidence="3" id="KW-1185">Reference proteome</keyword>
<organism evidence="2 3">
    <name type="scientific">Nocardia bovistercoris</name>
    <dbReference type="NCBI Taxonomy" id="2785916"/>
    <lineage>
        <taxon>Bacteria</taxon>
        <taxon>Bacillati</taxon>
        <taxon>Actinomycetota</taxon>
        <taxon>Actinomycetes</taxon>
        <taxon>Mycobacteriales</taxon>
        <taxon>Nocardiaceae</taxon>
        <taxon>Nocardia</taxon>
    </lineage>
</organism>
<reference evidence="2" key="1">
    <citation type="submission" date="2020-11" db="EMBL/GenBank/DDBJ databases">
        <title>Nocardia NEAU-351.nov., a novel actinomycete isolated from the cow dung.</title>
        <authorList>
            <person name="Zhang X."/>
        </authorList>
    </citation>
    <scope>NUCLEOTIDE SEQUENCE</scope>
    <source>
        <strain evidence="2">NEAU-351</strain>
    </source>
</reference>
<comment type="caution">
    <text evidence="2">The sequence shown here is derived from an EMBL/GenBank/DDBJ whole genome shotgun (WGS) entry which is preliminary data.</text>
</comment>
<name>A0A931IAW5_9NOCA</name>
<dbReference type="SUPFAM" id="SSF48264">
    <property type="entry name" value="Cytochrome P450"/>
    <property type="match status" value="1"/>
</dbReference>
<evidence type="ECO:0000256" key="1">
    <source>
        <dbReference type="ARBA" id="ARBA00010617"/>
    </source>
</evidence>
<dbReference type="InterPro" id="IPR017972">
    <property type="entry name" value="Cyt_P450_CS"/>
</dbReference>
<dbReference type="PANTHER" id="PTHR46696">
    <property type="entry name" value="P450, PUTATIVE (EUROFUNG)-RELATED"/>
    <property type="match status" value="1"/>
</dbReference>
<evidence type="ECO:0000313" key="2">
    <source>
        <dbReference type="EMBL" id="MBH0778064.1"/>
    </source>
</evidence>
<dbReference type="PANTHER" id="PTHR46696:SF1">
    <property type="entry name" value="CYTOCHROME P450 YJIB-RELATED"/>
    <property type="match status" value="1"/>
</dbReference>
<dbReference type="PROSITE" id="PS00086">
    <property type="entry name" value="CYTOCHROME_P450"/>
    <property type="match status" value="1"/>
</dbReference>
<evidence type="ECO:0000313" key="3">
    <source>
        <dbReference type="Proteomes" id="UP000655751"/>
    </source>
</evidence>
<proteinExistence type="inferred from homology"/>
<gene>
    <name evidence="2" type="ORF">IT779_17435</name>
</gene>
<dbReference type="EMBL" id="JADMLG010000006">
    <property type="protein sequence ID" value="MBH0778064.1"/>
    <property type="molecule type" value="Genomic_DNA"/>
</dbReference>